<reference evidence="1" key="1">
    <citation type="submission" date="2020-11" db="EMBL/GenBank/DDBJ databases">
        <authorList>
            <consortium name="DOE Joint Genome Institute"/>
            <person name="Ahrendt S."/>
            <person name="Riley R."/>
            <person name="Andreopoulos W."/>
            <person name="LaButti K."/>
            <person name="Pangilinan J."/>
            <person name="Ruiz-duenas F.J."/>
            <person name="Barrasa J.M."/>
            <person name="Sanchez-Garcia M."/>
            <person name="Camarero S."/>
            <person name="Miyauchi S."/>
            <person name="Serrano A."/>
            <person name="Linde D."/>
            <person name="Babiker R."/>
            <person name="Drula E."/>
            <person name="Ayuso-Fernandez I."/>
            <person name="Pacheco R."/>
            <person name="Padilla G."/>
            <person name="Ferreira P."/>
            <person name="Barriuso J."/>
            <person name="Kellner H."/>
            <person name="Castanera R."/>
            <person name="Alfaro M."/>
            <person name="Ramirez L."/>
            <person name="Pisabarro A.G."/>
            <person name="Kuo A."/>
            <person name="Tritt A."/>
            <person name="Lipzen A."/>
            <person name="He G."/>
            <person name="Yan M."/>
            <person name="Ng V."/>
            <person name="Cullen D."/>
            <person name="Martin F."/>
            <person name="Rosso M.-N."/>
            <person name="Henrissat B."/>
            <person name="Hibbett D."/>
            <person name="Martinez A.T."/>
            <person name="Grigoriev I.V."/>
        </authorList>
    </citation>
    <scope>NUCLEOTIDE SEQUENCE</scope>
    <source>
        <strain evidence="1">AH 44721</strain>
    </source>
</reference>
<dbReference type="GO" id="GO:0008237">
    <property type="term" value="F:metallopeptidase activity"/>
    <property type="evidence" value="ECO:0007669"/>
    <property type="project" value="InterPro"/>
</dbReference>
<gene>
    <name evidence="1" type="ORF">CPB84DRAFT_1859225</name>
</gene>
<sequence>MSSTPNSTQIPKIIGVDIPYIRHWGHDCNPFQIASLGSLWQPTDIINNLQAPTATDAVNPAPVGNTQHEITFTYFAPLLNGARDPAHAGTADQHTKVEATIKEWERYMHISFISADVAVATICISFVPANGNWLLVSPQHTAYAGANEKMMNLGGLNPAGALASDYERHVILHEFGHSLGLLHKHQSLAYATSGDENIYAELKHELSDMDKAFMVINYPRVGERINSVYPREGGGLVKVDNRAWTMEYALNTAGLTEAAWPDVRASILTKYADLNAARTNEIWEIFGEWTKARREEERAARAAAAANAAADNN</sequence>
<dbReference type="InterPro" id="IPR024079">
    <property type="entry name" value="MetalloPept_cat_dom_sf"/>
</dbReference>
<protein>
    <recommendedName>
        <fullName evidence="3">Peptidase metallopeptidase domain-containing protein</fullName>
    </recommendedName>
</protein>
<evidence type="ECO:0008006" key="3">
    <source>
        <dbReference type="Google" id="ProtNLM"/>
    </source>
</evidence>
<name>A0A9P5N6W7_GYMJU</name>
<proteinExistence type="predicted"/>
<evidence type="ECO:0000313" key="2">
    <source>
        <dbReference type="Proteomes" id="UP000724874"/>
    </source>
</evidence>
<keyword evidence="2" id="KW-1185">Reference proteome</keyword>
<dbReference type="Gene3D" id="3.40.390.10">
    <property type="entry name" value="Collagenase (Catalytic Domain)"/>
    <property type="match status" value="1"/>
</dbReference>
<dbReference type="OrthoDB" id="5945790at2759"/>
<evidence type="ECO:0000313" key="1">
    <source>
        <dbReference type="EMBL" id="KAF8867604.1"/>
    </source>
</evidence>
<dbReference type="AlphaFoldDB" id="A0A9P5N6W7"/>
<comment type="caution">
    <text evidence="1">The sequence shown here is derived from an EMBL/GenBank/DDBJ whole genome shotgun (WGS) entry which is preliminary data.</text>
</comment>
<dbReference type="SUPFAM" id="SSF55486">
    <property type="entry name" value="Metalloproteases ('zincins'), catalytic domain"/>
    <property type="match status" value="1"/>
</dbReference>
<dbReference type="Proteomes" id="UP000724874">
    <property type="component" value="Unassembled WGS sequence"/>
</dbReference>
<organism evidence="1 2">
    <name type="scientific">Gymnopilus junonius</name>
    <name type="common">Spectacular rustgill mushroom</name>
    <name type="synonym">Gymnopilus spectabilis subsp. junonius</name>
    <dbReference type="NCBI Taxonomy" id="109634"/>
    <lineage>
        <taxon>Eukaryota</taxon>
        <taxon>Fungi</taxon>
        <taxon>Dikarya</taxon>
        <taxon>Basidiomycota</taxon>
        <taxon>Agaricomycotina</taxon>
        <taxon>Agaricomycetes</taxon>
        <taxon>Agaricomycetidae</taxon>
        <taxon>Agaricales</taxon>
        <taxon>Agaricineae</taxon>
        <taxon>Hymenogastraceae</taxon>
        <taxon>Gymnopilus</taxon>
    </lineage>
</organism>
<dbReference type="EMBL" id="JADNYJ010001016">
    <property type="protein sequence ID" value="KAF8867604.1"/>
    <property type="molecule type" value="Genomic_DNA"/>
</dbReference>
<accession>A0A9P5N6W7</accession>